<evidence type="ECO:0000313" key="2">
    <source>
        <dbReference type="EMBL" id="KAH3788058.1"/>
    </source>
</evidence>
<accession>A0A9D4IXN5</accession>
<dbReference type="Proteomes" id="UP000828390">
    <property type="component" value="Unassembled WGS sequence"/>
</dbReference>
<protein>
    <submittedName>
        <fullName evidence="2">Uncharacterized protein</fullName>
    </submittedName>
</protein>
<reference evidence="2" key="1">
    <citation type="journal article" date="2019" name="bioRxiv">
        <title>The Genome of the Zebra Mussel, Dreissena polymorpha: A Resource for Invasive Species Research.</title>
        <authorList>
            <person name="McCartney M.A."/>
            <person name="Auch B."/>
            <person name="Kono T."/>
            <person name="Mallez S."/>
            <person name="Zhang Y."/>
            <person name="Obille A."/>
            <person name="Becker A."/>
            <person name="Abrahante J.E."/>
            <person name="Garbe J."/>
            <person name="Badalamenti J.P."/>
            <person name="Herman A."/>
            <person name="Mangelson H."/>
            <person name="Liachko I."/>
            <person name="Sullivan S."/>
            <person name="Sone E.D."/>
            <person name="Koren S."/>
            <person name="Silverstein K.A.T."/>
            <person name="Beckman K.B."/>
            <person name="Gohl D.M."/>
        </authorList>
    </citation>
    <scope>NUCLEOTIDE SEQUENCE</scope>
    <source>
        <strain evidence="2">Duluth1</strain>
        <tissue evidence="2">Whole animal</tissue>
    </source>
</reference>
<gene>
    <name evidence="2" type="ORF">DPMN_166188</name>
</gene>
<sequence>MDVSTEMSKIVVNSTTNTSANTTINGKNQEKTAASSIRDHSCQRMVPLAQSTE</sequence>
<dbReference type="EMBL" id="JAIWYP010000008">
    <property type="protein sequence ID" value="KAH3788058.1"/>
    <property type="molecule type" value="Genomic_DNA"/>
</dbReference>
<evidence type="ECO:0000313" key="3">
    <source>
        <dbReference type="Proteomes" id="UP000828390"/>
    </source>
</evidence>
<organism evidence="2 3">
    <name type="scientific">Dreissena polymorpha</name>
    <name type="common">Zebra mussel</name>
    <name type="synonym">Mytilus polymorpha</name>
    <dbReference type="NCBI Taxonomy" id="45954"/>
    <lineage>
        <taxon>Eukaryota</taxon>
        <taxon>Metazoa</taxon>
        <taxon>Spiralia</taxon>
        <taxon>Lophotrochozoa</taxon>
        <taxon>Mollusca</taxon>
        <taxon>Bivalvia</taxon>
        <taxon>Autobranchia</taxon>
        <taxon>Heteroconchia</taxon>
        <taxon>Euheterodonta</taxon>
        <taxon>Imparidentia</taxon>
        <taxon>Neoheterodontei</taxon>
        <taxon>Myida</taxon>
        <taxon>Dreissenoidea</taxon>
        <taxon>Dreissenidae</taxon>
        <taxon>Dreissena</taxon>
    </lineage>
</organism>
<feature type="region of interest" description="Disordered" evidence="1">
    <location>
        <begin position="1"/>
        <end position="53"/>
    </location>
</feature>
<keyword evidence="3" id="KW-1185">Reference proteome</keyword>
<reference evidence="2" key="2">
    <citation type="submission" date="2020-11" db="EMBL/GenBank/DDBJ databases">
        <authorList>
            <person name="McCartney M.A."/>
            <person name="Auch B."/>
            <person name="Kono T."/>
            <person name="Mallez S."/>
            <person name="Becker A."/>
            <person name="Gohl D.M."/>
            <person name="Silverstein K.A.T."/>
            <person name="Koren S."/>
            <person name="Bechman K.B."/>
            <person name="Herman A."/>
            <person name="Abrahante J.E."/>
            <person name="Garbe J."/>
        </authorList>
    </citation>
    <scope>NUCLEOTIDE SEQUENCE</scope>
    <source>
        <strain evidence="2">Duluth1</strain>
        <tissue evidence="2">Whole animal</tissue>
    </source>
</reference>
<name>A0A9D4IXN5_DREPO</name>
<feature type="compositionally biased region" description="Low complexity" evidence="1">
    <location>
        <begin position="10"/>
        <end position="25"/>
    </location>
</feature>
<proteinExistence type="predicted"/>
<evidence type="ECO:0000256" key="1">
    <source>
        <dbReference type="SAM" id="MobiDB-lite"/>
    </source>
</evidence>
<comment type="caution">
    <text evidence="2">The sequence shown here is derived from an EMBL/GenBank/DDBJ whole genome shotgun (WGS) entry which is preliminary data.</text>
</comment>
<dbReference type="AlphaFoldDB" id="A0A9D4IXN5"/>